<proteinExistence type="predicted"/>
<dbReference type="Gene3D" id="3.10.290.30">
    <property type="entry name" value="MM3350-like"/>
    <property type="match status" value="1"/>
</dbReference>
<dbReference type="PROSITE" id="PS50119">
    <property type="entry name" value="ZF_BBOX"/>
    <property type="match status" value="1"/>
</dbReference>
<dbReference type="SUPFAM" id="SSF159941">
    <property type="entry name" value="MM3350-like"/>
    <property type="match status" value="1"/>
</dbReference>
<sequence length="245" mass="28569">MNKGKCYFCGKEFAKSTIERHFLCCKQRQEYLQKIGESKNLTPKEVFILNIYPPHLKSLYWLYIMVDANATLKDLDKFLRDVWVECCGHLSEFKIGDVLYQENPDPDYLSLCYMTGKSVKTMKEKLKNILSEKLIFDYEYDFGSTTHLKIKVIKKDVLPQEKKIIILARNFPPIYSCSYCDKKASYFCYHCGNFICNECIKKHSSTHSDYVEEIANSLANSPRNGVCGYGFQDNSHKEKKYLPTL</sequence>
<evidence type="ECO:0000259" key="1">
    <source>
        <dbReference type="PROSITE" id="PS50119"/>
    </source>
</evidence>
<dbReference type="EMBL" id="AP024480">
    <property type="protein sequence ID" value="BCS80397.1"/>
    <property type="molecule type" value="Genomic_DNA"/>
</dbReference>
<accession>A0ABM7NJW8</accession>
<dbReference type="InterPro" id="IPR000315">
    <property type="entry name" value="Znf_B-box"/>
</dbReference>
<dbReference type="InterPro" id="IPR011011">
    <property type="entry name" value="Znf_FYVE_PHD"/>
</dbReference>
<dbReference type="InterPro" id="IPR012912">
    <property type="entry name" value="Plasmid_pRiA4b_Orf3-like"/>
</dbReference>
<dbReference type="SUPFAM" id="SSF57903">
    <property type="entry name" value="FYVE/PHD zinc finger"/>
    <property type="match status" value="1"/>
</dbReference>
<evidence type="ECO:0000313" key="2">
    <source>
        <dbReference type="EMBL" id="BCS80397.1"/>
    </source>
</evidence>
<dbReference type="RefSeq" id="WP_207180712.1">
    <property type="nucleotide sequence ID" value="NZ_AP024480.1"/>
</dbReference>
<dbReference type="Proteomes" id="UP000663623">
    <property type="component" value="Chromosome"/>
</dbReference>
<reference evidence="2 3" key="1">
    <citation type="submission" date="2021-02" db="EMBL/GenBank/DDBJ databases">
        <title>Nitrogen-fixing ability and nitrogen fixation related genes of thermophilic fermentative bacteria in the genus Caldicellulosiruptor.</title>
        <authorList>
            <person name="Chen Y."/>
            <person name="Nishihara A."/>
            <person name="Haruta S."/>
        </authorList>
    </citation>
    <scope>NUCLEOTIDE SEQUENCE [LARGE SCALE GENOMIC DNA]</scope>
    <source>
        <strain evidence="2 3">YA01</strain>
    </source>
</reference>
<name>A0ABM7NJW8_9FIRM</name>
<organism evidence="2 3">
    <name type="scientific">Caldicellulosiruptor diazotrophicus</name>
    <dbReference type="NCBI Taxonomy" id="2806205"/>
    <lineage>
        <taxon>Bacteria</taxon>
        <taxon>Bacillati</taxon>
        <taxon>Bacillota</taxon>
        <taxon>Bacillota incertae sedis</taxon>
        <taxon>Caldicellulosiruptorales</taxon>
        <taxon>Caldicellulosiruptoraceae</taxon>
        <taxon>Caldicellulosiruptor</taxon>
    </lineage>
</organism>
<keyword evidence="3" id="KW-1185">Reference proteome</keyword>
<evidence type="ECO:0000313" key="3">
    <source>
        <dbReference type="Proteomes" id="UP000663623"/>
    </source>
</evidence>
<protein>
    <recommendedName>
        <fullName evidence="1">B box-type domain-containing protein</fullName>
    </recommendedName>
</protein>
<dbReference type="Pfam" id="PF07929">
    <property type="entry name" value="PRiA4_ORF3"/>
    <property type="match status" value="1"/>
</dbReference>
<dbReference type="InterPro" id="IPR024047">
    <property type="entry name" value="MM3350-like_sf"/>
</dbReference>
<gene>
    <name evidence="2" type="ORF">CaldiYA01_03570</name>
</gene>
<dbReference type="Pfam" id="PF00643">
    <property type="entry name" value="zf-B_box"/>
    <property type="match status" value="1"/>
</dbReference>
<feature type="domain" description="B box-type" evidence="1">
    <location>
        <begin position="172"/>
        <end position="214"/>
    </location>
</feature>